<reference evidence="1" key="1">
    <citation type="journal article" date="2023" name="Mol. Biol. Evol.">
        <title>Third-Generation Sequencing Reveals the Adaptive Role of the Epigenome in Three Deep-Sea Polychaetes.</title>
        <authorList>
            <person name="Perez M."/>
            <person name="Aroh O."/>
            <person name="Sun Y."/>
            <person name="Lan Y."/>
            <person name="Juniper S.K."/>
            <person name="Young C.R."/>
            <person name="Angers B."/>
            <person name="Qian P.Y."/>
        </authorList>
    </citation>
    <scope>NUCLEOTIDE SEQUENCE</scope>
    <source>
        <strain evidence="1">P08H-3</strain>
    </source>
</reference>
<name>A0AAD9N3E8_9ANNE</name>
<dbReference type="AlphaFoldDB" id="A0AAD9N3E8"/>
<gene>
    <name evidence="1" type="ORF">LSH36_233g05000</name>
</gene>
<evidence type="ECO:0000313" key="2">
    <source>
        <dbReference type="Proteomes" id="UP001208570"/>
    </source>
</evidence>
<organism evidence="1 2">
    <name type="scientific">Paralvinella palmiformis</name>
    <dbReference type="NCBI Taxonomy" id="53620"/>
    <lineage>
        <taxon>Eukaryota</taxon>
        <taxon>Metazoa</taxon>
        <taxon>Spiralia</taxon>
        <taxon>Lophotrochozoa</taxon>
        <taxon>Annelida</taxon>
        <taxon>Polychaeta</taxon>
        <taxon>Sedentaria</taxon>
        <taxon>Canalipalpata</taxon>
        <taxon>Terebellida</taxon>
        <taxon>Terebelliformia</taxon>
        <taxon>Alvinellidae</taxon>
        <taxon>Paralvinella</taxon>
    </lineage>
</organism>
<proteinExistence type="predicted"/>
<sequence length="79" mass="8657">MGKIGDQFHILPVSSSMCHMSVSAGWVRLMMKQAALETSPSGICGARLSFETELNLVQRNPHQIRTAVKQSKLGSVMIE</sequence>
<keyword evidence="2" id="KW-1185">Reference proteome</keyword>
<dbReference type="Proteomes" id="UP001208570">
    <property type="component" value="Unassembled WGS sequence"/>
</dbReference>
<accession>A0AAD9N3E8</accession>
<evidence type="ECO:0000313" key="1">
    <source>
        <dbReference type="EMBL" id="KAK2155707.1"/>
    </source>
</evidence>
<protein>
    <submittedName>
        <fullName evidence="1">Uncharacterized protein</fullName>
    </submittedName>
</protein>
<comment type="caution">
    <text evidence="1">The sequence shown here is derived from an EMBL/GenBank/DDBJ whole genome shotgun (WGS) entry which is preliminary data.</text>
</comment>
<dbReference type="EMBL" id="JAODUP010000233">
    <property type="protein sequence ID" value="KAK2155707.1"/>
    <property type="molecule type" value="Genomic_DNA"/>
</dbReference>